<dbReference type="CDD" id="cd00130">
    <property type="entry name" value="PAS"/>
    <property type="match status" value="2"/>
</dbReference>
<dbReference type="Gene3D" id="1.10.287.130">
    <property type="match status" value="1"/>
</dbReference>
<dbReference type="InterPro" id="IPR005467">
    <property type="entry name" value="His_kinase_dom"/>
</dbReference>
<dbReference type="RefSeq" id="WP_198060246.1">
    <property type="nucleotide sequence ID" value="NZ_CP065856.1"/>
</dbReference>
<dbReference type="InterPro" id="IPR003661">
    <property type="entry name" value="HisK_dim/P_dom"/>
</dbReference>
<dbReference type="Proteomes" id="UP000595001">
    <property type="component" value="Chromosome"/>
</dbReference>
<evidence type="ECO:0000313" key="6">
    <source>
        <dbReference type="EMBL" id="QPV61415.1"/>
    </source>
</evidence>
<dbReference type="InterPro" id="IPR000700">
    <property type="entry name" value="PAS-assoc_C"/>
</dbReference>
<dbReference type="GeneID" id="60589151"/>
<dbReference type="SUPFAM" id="SSF47384">
    <property type="entry name" value="Homodimeric domain of signal transducing histidine kinase"/>
    <property type="match status" value="1"/>
</dbReference>
<dbReference type="SMART" id="SM00387">
    <property type="entry name" value="HATPase_c"/>
    <property type="match status" value="1"/>
</dbReference>
<evidence type="ECO:0000259" key="3">
    <source>
        <dbReference type="PROSITE" id="PS50109"/>
    </source>
</evidence>
<dbReference type="InterPro" id="IPR036097">
    <property type="entry name" value="HisK_dim/P_sf"/>
</dbReference>
<dbReference type="PROSITE" id="PS50112">
    <property type="entry name" value="PAS"/>
    <property type="match status" value="2"/>
</dbReference>
<dbReference type="Pfam" id="PF00512">
    <property type="entry name" value="HisKA"/>
    <property type="match status" value="1"/>
</dbReference>
<dbReference type="SUPFAM" id="SSF55874">
    <property type="entry name" value="ATPase domain of HSP90 chaperone/DNA topoisomerase II/histidine kinase"/>
    <property type="match status" value="1"/>
</dbReference>
<dbReference type="InterPro" id="IPR013656">
    <property type="entry name" value="PAS_4"/>
</dbReference>
<keyword evidence="6" id="KW-0418">Kinase</keyword>
<dbReference type="NCBIfam" id="TIGR00229">
    <property type="entry name" value="sensory_box"/>
    <property type="match status" value="2"/>
</dbReference>
<dbReference type="CDD" id="cd00082">
    <property type="entry name" value="HisKA"/>
    <property type="match status" value="1"/>
</dbReference>
<feature type="domain" description="Histidine kinase" evidence="3">
    <location>
        <begin position="526"/>
        <end position="729"/>
    </location>
</feature>
<dbReference type="InterPro" id="IPR035965">
    <property type="entry name" value="PAS-like_dom_sf"/>
</dbReference>
<evidence type="ECO:0000259" key="4">
    <source>
        <dbReference type="PROSITE" id="PS50112"/>
    </source>
</evidence>
<accession>A0A7T3FVF3</accession>
<dbReference type="SMART" id="SM00091">
    <property type="entry name" value="PAS"/>
    <property type="match status" value="2"/>
</dbReference>
<dbReference type="PROSITE" id="PS50109">
    <property type="entry name" value="HIS_KIN"/>
    <property type="match status" value="1"/>
</dbReference>
<dbReference type="EMBL" id="CP065856">
    <property type="protein sequence ID" value="QPV61415.1"/>
    <property type="molecule type" value="Genomic_DNA"/>
</dbReference>
<dbReference type="InterPro" id="IPR000014">
    <property type="entry name" value="PAS"/>
</dbReference>
<dbReference type="Gene3D" id="3.30.450.20">
    <property type="entry name" value="PAS domain"/>
    <property type="match status" value="2"/>
</dbReference>
<organism evidence="6 7">
    <name type="scientific">Halosimplex litoreum</name>
    <dbReference type="NCBI Taxonomy" id="1198301"/>
    <lineage>
        <taxon>Archaea</taxon>
        <taxon>Methanobacteriati</taxon>
        <taxon>Methanobacteriota</taxon>
        <taxon>Stenosarchaea group</taxon>
        <taxon>Halobacteria</taxon>
        <taxon>Halobacteriales</taxon>
        <taxon>Haloarculaceae</taxon>
        <taxon>Halosimplex</taxon>
    </lineage>
</organism>
<name>A0A7T3FVF3_9EURY</name>
<feature type="domain" description="PAC" evidence="5">
    <location>
        <begin position="346"/>
        <end position="397"/>
    </location>
</feature>
<dbReference type="InterPro" id="IPR003594">
    <property type="entry name" value="HATPase_dom"/>
</dbReference>
<gene>
    <name evidence="6" type="ORF">I7X12_11620</name>
</gene>
<dbReference type="Pfam" id="PF02518">
    <property type="entry name" value="HATPase_c"/>
    <property type="match status" value="1"/>
</dbReference>
<keyword evidence="6" id="KW-0808">Transferase</keyword>
<evidence type="ECO:0000256" key="1">
    <source>
        <dbReference type="ARBA" id="ARBA00022553"/>
    </source>
</evidence>
<dbReference type="PRINTS" id="PR00344">
    <property type="entry name" value="BCTRLSENSOR"/>
</dbReference>
<feature type="domain" description="PAS" evidence="4">
    <location>
        <begin position="273"/>
        <end position="311"/>
    </location>
</feature>
<dbReference type="OrthoDB" id="230688at2157"/>
<feature type="domain" description="PAS" evidence="4">
    <location>
        <begin position="394"/>
        <end position="464"/>
    </location>
</feature>
<dbReference type="PANTHER" id="PTHR43065">
    <property type="entry name" value="SENSOR HISTIDINE KINASE"/>
    <property type="match status" value="1"/>
</dbReference>
<keyword evidence="7" id="KW-1185">Reference proteome</keyword>
<proteinExistence type="predicted"/>
<evidence type="ECO:0000259" key="5">
    <source>
        <dbReference type="PROSITE" id="PS50113"/>
    </source>
</evidence>
<dbReference type="AlphaFoldDB" id="A0A7T3FVF3"/>
<reference evidence="6 7" key="1">
    <citation type="submission" date="2020-12" db="EMBL/GenBank/DDBJ databases">
        <title>Halosimplex halophilum sp. nov. and Halosimplex salinum sp. nov., two new members of the genus Halosimplex.</title>
        <authorList>
            <person name="Cui H.L."/>
        </authorList>
    </citation>
    <scope>NUCLEOTIDE SEQUENCE [LARGE SCALE GENOMIC DNA]</scope>
    <source>
        <strain evidence="6 7">YGH94</strain>
    </source>
</reference>
<dbReference type="InterPro" id="IPR036890">
    <property type="entry name" value="HATPase_C_sf"/>
</dbReference>
<dbReference type="InterPro" id="IPR004358">
    <property type="entry name" value="Sig_transdc_His_kin-like_C"/>
</dbReference>
<feature type="compositionally biased region" description="Acidic residues" evidence="2">
    <location>
        <begin position="1"/>
        <end position="23"/>
    </location>
</feature>
<evidence type="ECO:0000256" key="2">
    <source>
        <dbReference type="SAM" id="MobiDB-lite"/>
    </source>
</evidence>
<dbReference type="Gene3D" id="3.30.565.10">
    <property type="entry name" value="Histidine kinase-like ATPase, C-terminal domain"/>
    <property type="match status" value="1"/>
</dbReference>
<dbReference type="SUPFAM" id="SSF55785">
    <property type="entry name" value="PYP-like sensor domain (PAS domain)"/>
    <property type="match status" value="2"/>
</dbReference>
<keyword evidence="1" id="KW-0597">Phosphoprotein</keyword>
<dbReference type="PROSITE" id="PS50113">
    <property type="entry name" value="PAC"/>
    <property type="match status" value="1"/>
</dbReference>
<sequence>MTGSDGDDDPIADDDPTDSDDTDASVVRILHLDPDETVTSRLTAETADLEGIDYEGTSDADRARARFDAGDVTVFVVEPDAPTDVAALVEDATAAGAAVALYTRVDPGDVDPAVFDAVDTLVEKWTAEEGLDFVVEKLLRAARTPDAASRFARAFDRVDPDTQSSCSSLVYEDGTAIWESTPLDEYFDRRGVTTAVPETPNFYRQLTAALSQDPDAIRTIRGPDVPAEPTEFSVPTEDGRARFRYTEHEFPDTVGPLRLVVVEDVTWSARSSARLELLDLLDRHVQDGISVVDANGRVEYHNESFAGLLGYDDMVGEHTAAYMAEGQLQSGQRTLQQLRTSDRDSAVIDMTFETADGEERTLAVHFSVRDGEDGYEGLVNVARDVTERRDRERTLERYRRLVESAGDPMYVLDDDGRVEICNDALVELFDGDRESLVGTPLSELLPEAAAERITEALDRVSAADESVTRGFDLPTPTGEVRQFEATVAGLGPADDADGSVGILHEVTARERRESELDLLKQVLTRVLRHDVRTGLTVVRGQAEVLAERTDGEQRRMAETIVDRSEQLVETTEKARAIERVIDSDEGRVALDLRSVVNRSVANVAAVRGDAEYDVRITEQVPVRAHRALPYAVENLVENAVAHDEATPAVTITAVDGGDGTVELRITDDGPGISQSELDVLADREETPLKHGTGVGLWLVSWVVERSGGDLEFDTGDDGTTVTVCLDAGDPDEEN</sequence>
<feature type="region of interest" description="Disordered" evidence="2">
    <location>
        <begin position="1"/>
        <end position="24"/>
    </location>
</feature>
<dbReference type="GO" id="GO:0000155">
    <property type="term" value="F:phosphorelay sensor kinase activity"/>
    <property type="evidence" value="ECO:0007669"/>
    <property type="project" value="InterPro"/>
</dbReference>
<protein>
    <submittedName>
        <fullName evidence="6">PAS domain-containing sensor histidine kinase</fullName>
    </submittedName>
</protein>
<evidence type="ECO:0000313" key="7">
    <source>
        <dbReference type="Proteomes" id="UP000595001"/>
    </source>
</evidence>
<dbReference type="SMART" id="SM00388">
    <property type="entry name" value="HisKA"/>
    <property type="match status" value="1"/>
</dbReference>
<dbReference type="Pfam" id="PF08448">
    <property type="entry name" value="PAS_4"/>
    <property type="match status" value="2"/>
</dbReference>
<dbReference type="KEGG" id="hlt:I7X12_11620"/>